<dbReference type="PANTHER" id="PTHR43649">
    <property type="entry name" value="ARABINOSE-BINDING PROTEIN-RELATED"/>
    <property type="match status" value="1"/>
</dbReference>
<dbReference type="RefSeq" id="WP_350258867.1">
    <property type="nucleotide sequence ID" value="NZ_CP138335.1"/>
</dbReference>
<dbReference type="SUPFAM" id="SSF53850">
    <property type="entry name" value="Periplasmic binding protein-like II"/>
    <property type="match status" value="1"/>
</dbReference>
<organism evidence="2">
    <name type="scientific">Scrofimicrobium appendicitidis</name>
    <dbReference type="NCBI Taxonomy" id="3079930"/>
    <lineage>
        <taxon>Bacteria</taxon>
        <taxon>Bacillati</taxon>
        <taxon>Actinomycetota</taxon>
        <taxon>Actinomycetes</taxon>
        <taxon>Actinomycetales</taxon>
        <taxon>Actinomycetaceae</taxon>
        <taxon>Scrofimicrobium</taxon>
    </lineage>
</organism>
<feature type="signal peptide" evidence="1">
    <location>
        <begin position="1"/>
        <end position="32"/>
    </location>
</feature>
<dbReference type="Gene3D" id="3.40.190.10">
    <property type="entry name" value="Periplasmic binding protein-like II"/>
    <property type="match status" value="1"/>
</dbReference>
<dbReference type="EMBL" id="CP138335">
    <property type="protein sequence ID" value="XBW08667.1"/>
    <property type="molecule type" value="Genomic_DNA"/>
</dbReference>
<name>A0AAU7V888_9ACTO</name>
<dbReference type="Pfam" id="PF01547">
    <property type="entry name" value="SBP_bac_1"/>
    <property type="match status" value="1"/>
</dbReference>
<dbReference type="InterPro" id="IPR006059">
    <property type="entry name" value="SBP"/>
</dbReference>
<proteinExistence type="predicted"/>
<protein>
    <submittedName>
        <fullName evidence="2">Extracellular solute-binding protein</fullName>
    </submittedName>
</protein>
<accession>A0AAU7V888</accession>
<dbReference type="PANTHER" id="PTHR43649:SF12">
    <property type="entry name" value="DIACETYLCHITOBIOSE BINDING PROTEIN DASA"/>
    <property type="match status" value="1"/>
</dbReference>
<gene>
    <name evidence="2" type="ORF">SAC06_03670</name>
</gene>
<dbReference type="InterPro" id="IPR050490">
    <property type="entry name" value="Bact_solute-bd_prot1"/>
</dbReference>
<reference evidence="2" key="1">
    <citation type="submission" date="2023-11" db="EMBL/GenBank/DDBJ databases">
        <title>Scrofimicrobium hongkongense sp. nov., isolated from a patient with peritonitis.</title>
        <authorList>
            <person name="Lao H.Y."/>
            <person name="Wong A.Y.P."/>
            <person name="Ng T.L."/>
            <person name="Wong R.Y.L."/>
            <person name="Yau M.C.Y."/>
            <person name="Lam J.Y.W."/>
            <person name="Siu G.K.H."/>
        </authorList>
    </citation>
    <scope>NUCLEOTIDE SEQUENCE</scope>
    <source>
        <strain evidence="2">R131</strain>
    </source>
</reference>
<evidence type="ECO:0000313" key="2">
    <source>
        <dbReference type="EMBL" id="XBW08667.1"/>
    </source>
</evidence>
<dbReference type="KEGG" id="sapp:SAC06_03670"/>
<feature type="chain" id="PRO_5043616480" evidence="1">
    <location>
        <begin position="33"/>
        <end position="450"/>
    </location>
</feature>
<evidence type="ECO:0000256" key="1">
    <source>
        <dbReference type="SAM" id="SignalP"/>
    </source>
</evidence>
<sequence length="450" mass="48446">MSNSLSNPVSRHRRRTKMLLSTVLVGSLIGVAACSSGGGKSEQSGDPAAGGDCSEVTVASWAAAADVLEEAAGVFMENNEGKTVNIQRVGHDYANIIPALTAGSGAPDIMHVEQRDFQTFQRQFEGQFEDLTEFLAPHQGEFAEVAWAAGGDGEKMYGVPWDLGPGAVWYRTDFYQQAGIDASKIETWDDFIAAGKQLQDAVDGVHMVAFDTTGSDPNPSTWMLLMSELGGRYTDSEGRIDFANEPNIEAMEMVKRLVEEGIVQDAGDWSALVQTVASGQTASVILPVWFAGTIEDQAPDQKGVWSVMPLPAFEQGGNTNANLGGGVLAISSGSKCKQLAQDFVEFALLTNEGQEIQLSHGLFPSWQPFYETEEFKAADTGFFAVNIPETFASLAQEIPELEFGPYYMDFHAELTNAYGKVMAANEAADKAFQEAEKRAATATGLEITAR</sequence>
<dbReference type="AlphaFoldDB" id="A0AAU7V888"/>
<keyword evidence="1" id="KW-0732">Signal</keyword>